<dbReference type="HAMAP" id="MF_00163">
    <property type="entry name" value="Pep_deformylase"/>
    <property type="match status" value="1"/>
</dbReference>
<evidence type="ECO:0008006" key="3">
    <source>
        <dbReference type="Google" id="ProtNLM"/>
    </source>
</evidence>
<evidence type="ECO:0000256" key="1">
    <source>
        <dbReference type="ARBA" id="ARBA00010759"/>
    </source>
</evidence>
<proteinExistence type="inferred from homology"/>
<dbReference type="PIRSF" id="PIRSF004749">
    <property type="entry name" value="Pep_def"/>
    <property type="match status" value="1"/>
</dbReference>
<dbReference type="SUPFAM" id="SSF56420">
    <property type="entry name" value="Peptide deformylase"/>
    <property type="match status" value="1"/>
</dbReference>
<organism evidence="2">
    <name type="scientific">marine metagenome</name>
    <dbReference type="NCBI Taxonomy" id="408172"/>
    <lineage>
        <taxon>unclassified sequences</taxon>
        <taxon>metagenomes</taxon>
        <taxon>ecological metagenomes</taxon>
    </lineage>
</organism>
<dbReference type="PANTHER" id="PTHR10458:SF22">
    <property type="entry name" value="PEPTIDE DEFORMYLASE"/>
    <property type="match status" value="1"/>
</dbReference>
<accession>A0A383BLS7</accession>
<dbReference type="NCBIfam" id="TIGR00079">
    <property type="entry name" value="pept_deformyl"/>
    <property type="match status" value="1"/>
</dbReference>
<gene>
    <name evidence="2" type="ORF">METZ01_LOCUS474010</name>
</gene>
<name>A0A383BLS7_9ZZZZ</name>
<comment type="similarity">
    <text evidence="1">Belongs to the polypeptide deformylase family.</text>
</comment>
<dbReference type="EMBL" id="UINC01201699">
    <property type="protein sequence ID" value="SVE21156.1"/>
    <property type="molecule type" value="Genomic_DNA"/>
</dbReference>
<reference evidence="2" key="1">
    <citation type="submission" date="2018-05" db="EMBL/GenBank/DDBJ databases">
        <authorList>
            <person name="Lanie J.A."/>
            <person name="Ng W.-L."/>
            <person name="Kazmierczak K.M."/>
            <person name="Andrzejewski T.M."/>
            <person name="Davidsen T.M."/>
            <person name="Wayne K.J."/>
            <person name="Tettelin H."/>
            <person name="Glass J.I."/>
            <person name="Rusch D."/>
            <person name="Podicherti R."/>
            <person name="Tsui H.-C.T."/>
            <person name="Winkler M.E."/>
        </authorList>
    </citation>
    <scope>NUCLEOTIDE SEQUENCE</scope>
</reference>
<dbReference type="NCBIfam" id="NF001159">
    <property type="entry name" value="PRK00150.1-3"/>
    <property type="match status" value="1"/>
</dbReference>
<dbReference type="Gene3D" id="3.90.45.10">
    <property type="entry name" value="Peptide deformylase"/>
    <property type="match status" value="1"/>
</dbReference>
<dbReference type="GO" id="GO:0042586">
    <property type="term" value="F:peptide deformylase activity"/>
    <property type="evidence" value="ECO:0007669"/>
    <property type="project" value="InterPro"/>
</dbReference>
<evidence type="ECO:0000313" key="2">
    <source>
        <dbReference type="EMBL" id="SVE21156.1"/>
    </source>
</evidence>
<protein>
    <recommendedName>
        <fullName evidence="3">Peptide deformylase</fullName>
    </recommendedName>
</protein>
<dbReference type="InterPro" id="IPR023635">
    <property type="entry name" value="Peptide_deformylase"/>
</dbReference>
<dbReference type="PRINTS" id="PR01576">
    <property type="entry name" value="PDEFORMYLASE"/>
</dbReference>
<dbReference type="PANTHER" id="PTHR10458">
    <property type="entry name" value="PEPTIDE DEFORMYLASE"/>
    <property type="match status" value="1"/>
</dbReference>
<dbReference type="CDD" id="cd00487">
    <property type="entry name" value="Pep_deformylase"/>
    <property type="match status" value="1"/>
</dbReference>
<feature type="non-terminal residue" evidence="2">
    <location>
        <position position="1"/>
    </location>
</feature>
<dbReference type="AlphaFoldDB" id="A0A383BLS7"/>
<dbReference type="InterPro" id="IPR036821">
    <property type="entry name" value="Peptide_deformylase_sf"/>
</dbReference>
<sequence>ETMYAGDGVGLAATQVNIHKRLVVVDVSEEKNDPLILLNPEVEILNFEKMKMYAEGCLSVPGFYEEIERPNTIKIKATSIEGKKMNLKAEGMKSVVLQHEIDHLDGKMFVDFLSNIKRQRIRQKLLKQKKKK</sequence>
<dbReference type="Pfam" id="PF01327">
    <property type="entry name" value="Pep_deformylase"/>
    <property type="match status" value="1"/>
</dbReference>